<dbReference type="PROSITE" id="PS51257">
    <property type="entry name" value="PROKAR_LIPOPROTEIN"/>
    <property type="match status" value="1"/>
</dbReference>
<dbReference type="Pfam" id="PF03572">
    <property type="entry name" value="Peptidase_S41"/>
    <property type="match status" value="1"/>
</dbReference>
<dbReference type="InterPro" id="IPR005151">
    <property type="entry name" value="Tail-specific_protease"/>
</dbReference>
<protein>
    <submittedName>
        <fullName evidence="2">Peptidase family S41</fullName>
    </submittedName>
</protein>
<feature type="domain" description="Tail specific protease" evidence="1">
    <location>
        <begin position="548"/>
        <end position="715"/>
    </location>
</feature>
<dbReference type="CDD" id="cd07562">
    <property type="entry name" value="Peptidase_S41_TRI"/>
    <property type="match status" value="1"/>
</dbReference>
<dbReference type="Gene3D" id="3.30.750.44">
    <property type="match status" value="1"/>
</dbReference>
<dbReference type="STRING" id="1285928.SAMN04487894_12060"/>
<organism evidence="2 3">
    <name type="scientific">Niabella drilacis (strain DSM 25811 / CCM 8410 / CCUG 62505 / LMG 26954 / E90)</name>
    <dbReference type="NCBI Taxonomy" id="1285928"/>
    <lineage>
        <taxon>Bacteria</taxon>
        <taxon>Pseudomonadati</taxon>
        <taxon>Bacteroidota</taxon>
        <taxon>Chitinophagia</taxon>
        <taxon>Chitinophagales</taxon>
        <taxon>Chitinophagaceae</taxon>
        <taxon>Niabella</taxon>
    </lineage>
</organism>
<dbReference type="Gene3D" id="2.30.42.10">
    <property type="match status" value="1"/>
</dbReference>
<dbReference type="SUPFAM" id="SSF52096">
    <property type="entry name" value="ClpP/crotonase"/>
    <property type="match status" value="1"/>
</dbReference>
<dbReference type="GO" id="GO:0008236">
    <property type="term" value="F:serine-type peptidase activity"/>
    <property type="evidence" value="ECO:0007669"/>
    <property type="project" value="InterPro"/>
</dbReference>
<evidence type="ECO:0000313" key="2">
    <source>
        <dbReference type="EMBL" id="SDE08849.1"/>
    </source>
</evidence>
<dbReference type="PANTHER" id="PTHR32060">
    <property type="entry name" value="TAIL-SPECIFIC PROTEASE"/>
    <property type="match status" value="1"/>
</dbReference>
<evidence type="ECO:0000259" key="1">
    <source>
        <dbReference type="Pfam" id="PF03572"/>
    </source>
</evidence>
<dbReference type="GO" id="GO:0006508">
    <property type="term" value="P:proteolysis"/>
    <property type="evidence" value="ECO:0007669"/>
    <property type="project" value="InterPro"/>
</dbReference>
<dbReference type="RefSeq" id="WP_143019898.1">
    <property type="nucleotide sequence ID" value="NZ_FMZO01000020.1"/>
</dbReference>
<dbReference type="InterPro" id="IPR036034">
    <property type="entry name" value="PDZ_sf"/>
</dbReference>
<dbReference type="AlphaFoldDB" id="A0A1G7A226"/>
<dbReference type="EMBL" id="FMZO01000020">
    <property type="protein sequence ID" value="SDE08849.1"/>
    <property type="molecule type" value="Genomic_DNA"/>
</dbReference>
<proteinExistence type="predicted"/>
<dbReference type="InterPro" id="IPR029045">
    <property type="entry name" value="ClpP/crotonase-like_dom_sf"/>
</dbReference>
<dbReference type="GO" id="GO:0004175">
    <property type="term" value="F:endopeptidase activity"/>
    <property type="evidence" value="ECO:0007669"/>
    <property type="project" value="TreeGrafter"/>
</dbReference>
<gene>
    <name evidence="2" type="ORF">SAMN04487894_12060</name>
</gene>
<reference evidence="3" key="1">
    <citation type="submission" date="2016-10" db="EMBL/GenBank/DDBJ databases">
        <authorList>
            <person name="Varghese N."/>
            <person name="Submissions S."/>
        </authorList>
    </citation>
    <scope>NUCLEOTIDE SEQUENCE [LARGE SCALE GENOMIC DNA]</scope>
    <source>
        <strain evidence="3">DSM 25811 / CCM 8410 / LMG 26954 / E90</strain>
    </source>
</reference>
<evidence type="ECO:0000313" key="3">
    <source>
        <dbReference type="Proteomes" id="UP000198757"/>
    </source>
</evidence>
<keyword evidence="3" id="KW-1185">Reference proteome</keyword>
<dbReference type="Gene3D" id="2.60.120.260">
    <property type="entry name" value="Galactose-binding domain-like"/>
    <property type="match status" value="1"/>
</dbReference>
<accession>A0A1G7A226</accession>
<dbReference type="Proteomes" id="UP000198757">
    <property type="component" value="Unassembled WGS sequence"/>
</dbReference>
<sequence>MRLFISVVLSFPILISCKSQSQTSSRNLSFENVSGDSAIGWQANSRNDSSIYEAALDAETVKDGRYAASIRYKGGKPGFATWRSAIREKYAGDSITLSGFIKTENVTDGFAGLFLGVERGLAFDNMSNKGVKGTTDWTEYKITLPLFPEKQERILFGGILSGKGKMWMDSLKISIDGKDIAELKPIDNTPAYKDHEYTPGSRIEISSLDSNKINTLYQVGLIWGFLKYYHPGIAKGDYNWDYALFRVLPKILNASEAGKDALLCNWIDTLGALKSAGKQQTIDSSILKTDLAWITQSGFSEKLQASLWNVKNAERPGTEQYYVTKGPAGNVVFKNERPYQYLPYTDDGFQLLALYRYWNMVQYFFPYRDLIGEDWKNTLRKFIPKFLNASNELEYKLAVLELCGQIHDTHAQVNQDYALYHFFGTRYIPVKVQFVDEKPIVAGYLNKELAIKNGFQIGDQITKINNQPVEAVIEHLATYTPASNRWTQLRDIARNITRTNDSTLQVETLRNGKKISRKVSSYGGDKLQFGEAFSAVSASVYKWVANGIGYINNGKLKRDDVEKIFTEFKSAKGIIIDLRNYPSDNLAYTIPHYLLSKEAPFVKFLMPQIAQPGSFYYAPPMKVGSPFSGPVTKPYTGRVVLLVNETTQSSSEFHAMAYRTYPNCVVMGSNTAGADGNVSEMMLPGNIKTRFSGIGICYPDGTPTQRTGIVPDIVVKPTIAGIISNKDEVLEKAIQLLSK</sequence>
<name>A0A1G7A226_NIADE</name>
<dbReference type="OrthoDB" id="5379939at2"/>
<dbReference type="SUPFAM" id="SSF50156">
    <property type="entry name" value="PDZ domain-like"/>
    <property type="match status" value="1"/>
</dbReference>
<dbReference type="PANTHER" id="PTHR32060:SF22">
    <property type="entry name" value="CARBOXYL-TERMINAL-PROCESSING PEPTIDASE 3, CHLOROPLASTIC"/>
    <property type="match status" value="1"/>
</dbReference>
<dbReference type="Gene3D" id="3.90.226.10">
    <property type="entry name" value="2-enoyl-CoA Hydratase, Chain A, domain 1"/>
    <property type="match status" value="1"/>
</dbReference>